<feature type="signal peptide" evidence="2">
    <location>
        <begin position="1"/>
        <end position="22"/>
    </location>
</feature>
<sequence length="248" mass="26001">MQKIGAAAMLVLLVACDDPAPAAPRTEVPPALTEGRAAAAMQATEERLRTRLREEGALTLRAVQGYRQAMAEAYVVCGQVLPGSRRSEPYLPFVSIVTFEGERPAGVEFHLAATSAEATRVYYEMVDRCFDGGGPPNARTTVRPLPPAPSVQPGQPFTPPAAAAPPAPVPAPVAAAAPVSEALVAPTARGTVSVRSAANLRSHPGGEVLRVVPRGATLDVFEEAPGGWYRVGEGEPWGWVHGSLLEGR</sequence>
<dbReference type="Pfam" id="PF08239">
    <property type="entry name" value="SH3_3"/>
    <property type="match status" value="1"/>
</dbReference>
<organism evidence="4 5">
    <name type="scientific">Falsiroseomonas bella</name>
    <dbReference type="NCBI Taxonomy" id="2184016"/>
    <lineage>
        <taxon>Bacteria</taxon>
        <taxon>Pseudomonadati</taxon>
        <taxon>Pseudomonadota</taxon>
        <taxon>Alphaproteobacteria</taxon>
        <taxon>Acetobacterales</taxon>
        <taxon>Roseomonadaceae</taxon>
        <taxon>Falsiroseomonas</taxon>
    </lineage>
</organism>
<feature type="region of interest" description="Disordered" evidence="1">
    <location>
        <begin position="134"/>
        <end position="169"/>
    </location>
</feature>
<evidence type="ECO:0000256" key="2">
    <source>
        <dbReference type="SAM" id="SignalP"/>
    </source>
</evidence>
<accession>A0A317FHR2</accession>
<feature type="chain" id="PRO_5016375136" description="SH3b domain-containing protein" evidence="2">
    <location>
        <begin position="23"/>
        <end position="248"/>
    </location>
</feature>
<evidence type="ECO:0000313" key="5">
    <source>
        <dbReference type="Proteomes" id="UP000245765"/>
    </source>
</evidence>
<keyword evidence="5" id="KW-1185">Reference proteome</keyword>
<feature type="domain" description="SH3b" evidence="3">
    <location>
        <begin position="196"/>
        <end position="246"/>
    </location>
</feature>
<name>A0A317FHR2_9PROT</name>
<dbReference type="EMBL" id="QGNA01000001">
    <property type="protein sequence ID" value="PWS38624.1"/>
    <property type="molecule type" value="Genomic_DNA"/>
</dbReference>
<comment type="caution">
    <text evidence="4">The sequence shown here is derived from an EMBL/GenBank/DDBJ whole genome shotgun (WGS) entry which is preliminary data.</text>
</comment>
<dbReference type="PROSITE" id="PS51257">
    <property type="entry name" value="PROKAR_LIPOPROTEIN"/>
    <property type="match status" value="1"/>
</dbReference>
<dbReference type="AlphaFoldDB" id="A0A317FHR2"/>
<dbReference type="Gene3D" id="2.30.30.40">
    <property type="entry name" value="SH3 Domains"/>
    <property type="match status" value="1"/>
</dbReference>
<gene>
    <name evidence="4" type="ORF">DFH01_04950</name>
</gene>
<protein>
    <recommendedName>
        <fullName evidence="3">SH3b domain-containing protein</fullName>
    </recommendedName>
</protein>
<dbReference type="InterPro" id="IPR003646">
    <property type="entry name" value="SH3-like_bac-type"/>
</dbReference>
<dbReference type="RefSeq" id="WP_109869245.1">
    <property type="nucleotide sequence ID" value="NZ_QGNA01000001.1"/>
</dbReference>
<dbReference type="Proteomes" id="UP000245765">
    <property type="component" value="Unassembled WGS sequence"/>
</dbReference>
<feature type="compositionally biased region" description="Pro residues" evidence="1">
    <location>
        <begin position="144"/>
        <end position="169"/>
    </location>
</feature>
<evidence type="ECO:0000256" key="1">
    <source>
        <dbReference type="SAM" id="MobiDB-lite"/>
    </source>
</evidence>
<reference evidence="5" key="1">
    <citation type="submission" date="2018-05" db="EMBL/GenBank/DDBJ databases">
        <authorList>
            <person name="Du Z."/>
            <person name="Wang X."/>
        </authorList>
    </citation>
    <scope>NUCLEOTIDE SEQUENCE [LARGE SCALE GENOMIC DNA]</scope>
    <source>
        <strain evidence="5">CQN31</strain>
    </source>
</reference>
<dbReference type="OrthoDB" id="7284979at2"/>
<proteinExistence type="predicted"/>
<evidence type="ECO:0000313" key="4">
    <source>
        <dbReference type="EMBL" id="PWS38624.1"/>
    </source>
</evidence>
<keyword evidence="2" id="KW-0732">Signal</keyword>
<evidence type="ECO:0000259" key="3">
    <source>
        <dbReference type="Pfam" id="PF08239"/>
    </source>
</evidence>